<dbReference type="AlphaFoldDB" id="A0A8S0G117"/>
<name>A0A8S0G117_ECOLX</name>
<keyword evidence="1" id="KW-1133">Transmembrane helix</keyword>
<sequence>MEAYRSMALDLCLASSVDCCVFLAAIDVAIDIKHRHRNKVSLTFDEVKALLLVITVVLLFVLLLDILGFVICSFLLLFILMKIRGVRLLHSVIVSISASLIIWFIFARVLLVAFPEGILF</sequence>
<evidence type="ECO:0000313" key="4">
    <source>
        <dbReference type="Proteomes" id="UP000467488"/>
    </source>
</evidence>
<dbReference type="Pfam" id="PF07331">
    <property type="entry name" value="TctB"/>
    <property type="match status" value="1"/>
</dbReference>
<feature type="transmembrane region" description="Helical" evidence="1">
    <location>
        <begin position="7"/>
        <end position="30"/>
    </location>
</feature>
<dbReference type="Proteomes" id="UP000467488">
    <property type="component" value="Chromosome"/>
</dbReference>
<evidence type="ECO:0000256" key="1">
    <source>
        <dbReference type="SAM" id="Phobius"/>
    </source>
</evidence>
<keyword evidence="1" id="KW-0812">Transmembrane</keyword>
<feature type="transmembrane region" description="Helical" evidence="1">
    <location>
        <begin position="50"/>
        <end position="80"/>
    </location>
</feature>
<evidence type="ECO:0000313" key="3">
    <source>
        <dbReference type="EMBL" id="BBU86755.1"/>
    </source>
</evidence>
<dbReference type="InterPro" id="IPR009936">
    <property type="entry name" value="DUF1468"/>
</dbReference>
<evidence type="ECO:0000259" key="2">
    <source>
        <dbReference type="Pfam" id="PF07331"/>
    </source>
</evidence>
<feature type="domain" description="DUF1468" evidence="2">
    <location>
        <begin position="35"/>
        <end position="115"/>
    </location>
</feature>
<proteinExistence type="predicted"/>
<organism evidence="3 4">
    <name type="scientific">Escherichia coli</name>
    <dbReference type="NCBI Taxonomy" id="562"/>
    <lineage>
        <taxon>Bacteria</taxon>
        <taxon>Pseudomonadati</taxon>
        <taxon>Pseudomonadota</taxon>
        <taxon>Gammaproteobacteria</taxon>
        <taxon>Enterobacterales</taxon>
        <taxon>Enterobacteriaceae</taxon>
        <taxon>Escherichia</taxon>
    </lineage>
</organism>
<dbReference type="EMBL" id="AP022360">
    <property type="protein sequence ID" value="BBU86755.1"/>
    <property type="molecule type" value="Genomic_DNA"/>
</dbReference>
<protein>
    <recommendedName>
        <fullName evidence="2">DUF1468 domain-containing protein</fullName>
    </recommendedName>
</protein>
<reference evidence="3 4" key="1">
    <citation type="submission" date="2020-01" db="EMBL/GenBank/DDBJ databases">
        <title>Dynamics of blaIMP-6 dissemination in carbapenem resistant Enterobacteriacea isolated from regional surveillance in Osaka, Japan.</title>
        <authorList>
            <person name="Abe R."/>
            <person name="Akeda Y."/>
            <person name="Sugawara Y."/>
            <person name="Yamamoto N."/>
            <person name="Tomono K."/>
            <person name="Takeuchi D."/>
            <person name="Kawahara R."/>
            <person name="Hamada S."/>
        </authorList>
    </citation>
    <scope>NUCLEOTIDE SEQUENCE [LARGE SCALE GENOMIC DNA]</scope>
    <source>
        <strain evidence="3 4">E300</strain>
    </source>
</reference>
<gene>
    <name evidence="3" type="ORF">EIMP300_81550</name>
</gene>
<keyword evidence="1" id="KW-0472">Membrane</keyword>
<feature type="transmembrane region" description="Helical" evidence="1">
    <location>
        <begin position="92"/>
        <end position="114"/>
    </location>
</feature>
<accession>A0A8S0G117</accession>